<keyword evidence="1" id="KW-0769">Symport</keyword>
<keyword evidence="1" id="KW-0472">Membrane</keyword>
<dbReference type="RefSeq" id="WP_306980313.1">
    <property type="nucleotide sequence ID" value="NZ_JAUSUA010000001.1"/>
</dbReference>
<protein>
    <recommendedName>
        <fullName evidence="1 2">Sodium/glutamate symporter</fullName>
    </recommendedName>
</protein>
<dbReference type="EMBL" id="JAUSUA010000001">
    <property type="protein sequence ID" value="MDQ0206138.1"/>
    <property type="molecule type" value="Genomic_DNA"/>
</dbReference>
<comment type="function">
    <text evidence="1">Catalyzes the sodium-dependent transport of glutamate.</text>
</comment>
<keyword evidence="1" id="KW-0739">Sodium transport</keyword>
<evidence type="ECO:0000256" key="1">
    <source>
        <dbReference type="HAMAP-Rule" id="MF_02062"/>
    </source>
</evidence>
<comment type="subcellular location">
    <subcellularLocation>
        <location evidence="1">Cell membrane</location>
        <topology evidence="1">Multi-pass membrane protein</topology>
    </subcellularLocation>
</comment>
<keyword evidence="1" id="KW-1133">Transmembrane helix</keyword>
<dbReference type="PANTHER" id="PTHR36178:SF1">
    <property type="entry name" value="SODIUM_GLUTAMATE SYMPORTER"/>
    <property type="match status" value="1"/>
</dbReference>
<keyword evidence="4" id="KW-1185">Reference proteome</keyword>
<keyword evidence="1" id="KW-1003">Cell membrane</keyword>
<sequence>MEISLDIIQTVGLAVIVFIVGRWIKSKVAFFRTYFIPAPVIGGLLFSVLTFLGYQTGLVTLLLDTTLQDFFMNLFFTCIGFSVSVALIKRSGKLGAILAVISVIFLFIQNLVGVALSELFGINNLLGVAMGSISMSGGIGSAAAFGPTLEALGADNGTAVGIAGATFGLLVGCLIGGPVAKRLIDKNKLKSSHVANGQVIQEEEKKVTNIVGVSVLNSVMIVLLAAAAGSLISYLLNLTGLTFPYYVGCLFAGAIVRNVFDKQLTQDKMNEIDVISNVSVTLFLSMALMSLEFWKLIALAGPMFAILVAQALVVMVFAYFVTFRAMGKDYEAAVMAAGHCGVGIGQTPNAIANMEAVIEKHGPAPNAWFVLPVITVVFINIFNPVVITLFINIFS</sequence>
<keyword evidence="1" id="KW-0915">Sodium</keyword>
<dbReference type="InterPro" id="IPR004445">
    <property type="entry name" value="GltS"/>
</dbReference>
<dbReference type="PANTHER" id="PTHR36178">
    <property type="entry name" value="SLR0625 PROTEIN"/>
    <property type="match status" value="1"/>
</dbReference>
<feature type="transmembrane region" description="Helical" evidence="1">
    <location>
        <begin position="7"/>
        <end position="24"/>
    </location>
</feature>
<feature type="transmembrane region" description="Helical" evidence="1">
    <location>
        <begin position="242"/>
        <end position="260"/>
    </location>
</feature>
<comment type="similarity">
    <text evidence="1">Belongs to the glutamate:Na(+) symporter (ESS) (TC 2.A.27) family.</text>
</comment>
<evidence type="ECO:0000256" key="2">
    <source>
        <dbReference type="NCBIfam" id="TIGR00210"/>
    </source>
</evidence>
<feature type="transmembrane region" description="Helical" evidence="1">
    <location>
        <begin position="36"/>
        <end position="63"/>
    </location>
</feature>
<proteinExistence type="inferred from homology"/>
<name>A0ABT9YE56_9BACI</name>
<feature type="transmembrane region" description="Helical" evidence="1">
    <location>
        <begin position="272"/>
        <end position="291"/>
    </location>
</feature>
<feature type="transmembrane region" description="Helical" evidence="1">
    <location>
        <begin position="297"/>
        <end position="321"/>
    </location>
</feature>
<feature type="transmembrane region" description="Helical" evidence="1">
    <location>
        <begin position="215"/>
        <end position="236"/>
    </location>
</feature>
<reference evidence="3 4" key="1">
    <citation type="submission" date="2023-07" db="EMBL/GenBank/DDBJ databases">
        <title>Genomic Encyclopedia of Type Strains, Phase IV (KMG-IV): sequencing the most valuable type-strain genomes for metagenomic binning, comparative biology and taxonomic classification.</title>
        <authorList>
            <person name="Goeker M."/>
        </authorList>
    </citation>
    <scope>NUCLEOTIDE SEQUENCE [LARGE SCALE GENOMIC DNA]</scope>
    <source>
        <strain evidence="3 4">DSM 19154</strain>
    </source>
</reference>
<evidence type="ECO:0000313" key="3">
    <source>
        <dbReference type="EMBL" id="MDQ0206138.1"/>
    </source>
</evidence>
<comment type="caution">
    <text evidence="3">The sequence shown here is derived from an EMBL/GenBank/DDBJ whole genome shotgun (WGS) entry which is preliminary data.</text>
</comment>
<feature type="transmembrane region" description="Helical" evidence="1">
    <location>
        <begin position="368"/>
        <end position="394"/>
    </location>
</feature>
<keyword evidence="1" id="KW-0813">Transport</keyword>
<accession>A0ABT9YE56</accession>
<dbReference type="Pfam" id="PF03616">
    <property type="entry name" value="Glt_symporter"/>
    <property type="match status" value="1"/>
</dbReference>
<feature type="transmembrane region" description="Helical" evidence="1">
    <location>
        <begin position="70"/>
        <end position="88"/>
    </location>
</feature>
<feature type="transmembrane region" description="Helical" evidence="1">
    <location>
        <begin position="94"/>
        <end position="113"/>
    </location>
</feature>
<keyword evidence="1" id="KW-0406">Ion transport</keyword>
<feature type="transmembrane region" description="Helical" evidence="1">
    <location>
        <begin position="158"/>
        <end position="180"/>
    </location>
</feature>
<evidence type="ECO:0000313" key="4">
    <source>
        <dbReference type="Proteomes" id="UP001225034"/>
    </source>
</evidence>
<dbReference type="NCBIfam" id="TIGR00210">
    <property type="entry name" value="gltS"/>
    <property type="match status" value="1"/>
</dbReference>
<keyword evidence="1" id="KW-0029">Amino-acid transport</keyword>
<dbReference type="Proteomes" id="UP001225034">
    <property type="component" value="Unassembled WGS sequence"/>
</dbReference>
<keyword evidence="1" id="KW-0812">Transmembrane</keyword>
<dbReference type="HAMAP" id="MF_02062">
    <property type="entry name" value="GltS"/>
    <property type="match status" value="1"/>
</dbReference>
<gene>
    <name evidence="3" type="ORF">J2S05_000912</name>
</gene>
<organism evidence="3 4">
    <name type="scientific">Alkalicoccobacillus murimartini</name>
    <dbReference type="NCBI Taxonomy" id="171685"/>
    <lineage>
        <taxon>Bacteria</taxon>
        <taxon>Bacillati</taxon>
        <taxon>Bacillota</taxon>
        <taxon>Bacilli</taxon>
        <taxon>Bacillales</taxon>
        <taxon>Bacillaceae</taxon>
        <taxon>Alkalicoccobacillus</taxon>
    </lineage>
</organism>